<name>A0A2T5JC67_9SPHI</name>
<dbReference type="AlphaFoldDB" id="A0A2T5JC67"/>
<feature type="transmembrane region" description="Helical" evidence="1">
    <location>
        <begin position="145"/>
        <end position="163"/>
    </location>
</feature>
<keyword evidence="1" id="KW-0812">Transmembrane</keyword>
<comment type="caution">
    <text evidence="2">The sequence shown here is derived from an EMBL/GenBank/DDBJ whole genome shotgun (WGS) entry which is preliminary data.</text>
</comment>
<reference evidence="2 3" key="1">
    <citation type="submission" date="2018-04" db="EMBL/GenBank/DDBJ databases">
        <title>Genomic Encyclopedia of Archaeal and Bacterial Type Strains, Phase II (KMG-II): from individual species to whole genera.</title>
        <authorList>
            <person name="Goeker M."/>
        </authorList>
    </citation>
    <scope>NUCLEOTIDE SEQUENCE [LARGE SCALE GENOMIC DNA]</scope>
    <source>
        <strain evidence="2 3">DSM 26809</strain>
    </source>
</reference>
<evidence type="ECO:0000313" key="3">
    <source>
        <dbReference type="Proteomes" id="UP000244168"/>
    </source>
</evidence>
<feature type="transmembrane region" description="Helical" evidence="1">
    <location>
        <begin position="194"/>
        <end position="217"/>
    </location>
</feature>
<feature type="transmembrane region" description="Helical" evidence="1">
    <location>
        <begin position="112"/>
        <end position="133"/>
    </location>
</feature>
<evidence type="ECO:0000256" key="1">
    <source>
        <dbReference type="SAM" id="Phobius"/>
    </source>
</evidence>
<dbReference type="EMBL" id="QAOQ01000002">
    <property type="protein sequence ID" value="PTQ99350.1"/>
    <property type="molecule type" value="Genomic_DNA"/>
</dbReference>
<keyword evidence="1" id="KW-1133">Transmembrane helix</keyword>
<evidence type="ECO:0000313" key="2">
    <source>
        <dbReference type="EMBL" id="PTQ99350.1"/>
    </source>
</evidence>
<organism evidence="2 3">
    <name type="scientific">Mucilaginibacter yixingensis</name>
    <dbReference type="NCBI Taxonomy" id="1295612"/>
    <lineage>
        <taxon>Bacteria</taxon>
        <taxon>Pseudomonadati</taxon>
        <taxon>Bacteroidota</taxon>
        <taxon>Sphingobacteriia</taxon>
        <taxon>Sphingobacteriales</taxon>
        <taxon>Sphingobacteriaceae</taxon>
        <taxon>Mucilaginibacter</taxon>
    </lineage>
</organism>
<dbReference type="RefSeq" id="WP_211309751.1">
    <property type="nucleotide sequence ID" value="NZ_CP160205.1"/>
</dbReference>
<feature type="transmembrane region" description="Helical" evidence="1">
    <location>
        <begin position="86"/>
        <end position="106"/>
    </location>
</feature>
<keyword evidence="3" id="KW-1185">Reference proteome</keyword>
<feature type="transmembrane region" description="Helical" evidence="1">
    <location>
        <begin position="52"/>
        <end position="74"/>
    </location>
</feature>
<proteinExistence type="predicted"/>
<accession>A0A2T5JC67</accession>
<feature type="transmembrane region" description="Helical" evidence="1">
    <location>
        <begin position="267"/>
        <end position="285"/>
    </location>
</feature>
<keyword evidence="1" id="KW-0472">Membrane</keyword>
<evidence type="ECO:0008006" key="4">
    <source>
        <dbReference type="Google" id="ProtNLM"/>
    </source>
</evidence>
<feature type="transmembrane region" description="Helical" evidence="1">
    <location>
        <begin position="224"/>
        <end position="240"/>
    </location>
</feature>
<protein>
    <recommendedName>
        <fullName evidence="4">O-antigen ligase-like membrane protein</fullName>
    </recommendedName>
</protein>
<sequence>MSTATEQPLNSFTLSGVSQNALAKRKTNIALIRKGIWLYFILLLTEGALRKWVVPGLATPLLVVRDPLAVWLVVMAWKNEEMPMNWYIKTIWFVGFVGMFTALSVGHGNIEVALYGARILFLHFPLMFLMGRFFNREDVLYMGKVFLWLSLPMLVLITIQFYSPQSSFINRGVGGDMAGAGFAGALGYFRPPGVFSFTTGNTQFWSFVQVFVVYFWFSPKGIPRWLLIAATACTIAAIPLSISRTLVFQAALTIAFISIPIARRPAYLIRMLAALFGLIIILSLLNNVSFFKQATEALTTRVDDAGATEGGLEGTIGDRFLGGMLQAVTSSDQPFFGYGIGAGTNVGARLITGEVTFLFAEQEWGRLIGELGTILGLTVIFVRTHMCIRLLAAAYRRIQFGDLLPWMLLSLGFLTLLQGQWGQPTSLGFSTIIGGLMLSSLRRNKISVLDIT</sequence>
<dbReference type="Proteomes" id="UP000244168">
    <property type="component" value="Unassembled WGS sequence"/>
</dbReference>
<gene>
    <name evidence="2" type="ORF">C8P68_102166</name>
</gene>